<dbReference type="Gene3D" id="1.20.1250.20">
    <property type="entry name" value="MFS general substrate transporter like domains"/>
    <property type="match status" value="2"/>
</dbReference>
<keyword evidence="6 7" id="KW-0472">Membrane</keyword>
<evidence type="ECO:0000256" key="6">
    <source>
        <dbReference type="ARBA" id="ARBA00023136"/>
    </source>
</evidence>
<dbReference type="Proteomes" id="UP000245839">
    <property type="component" value="Unassembled WGS sequence"/>
</dbReference>
<dbReference type="EMBL" id="QGDJ01000016">
    <property type="protein sequence ID" value="PWJ12516.1"/>
    <property type="molecule type" value="Genomic_DNA"/>
</dbReference>
<evidence type="ECO:0000313" key="11">
    <source>
        <dbReference type="Proteomes" id="UP000251571"/>
    </source>
</evidence>
<dbReference type="InterPro" id="IPR011701">
    <property type="entry name" value="MFS"/>
</dbReference>
<feature type="transmembrane region" description="Helical" evidence="7">
    <location>
        <begin position="49"/>
        <end position="67"/>
    </location>
</feature>
<dbReference type="GO" id="GO:0022857">
    <property type="term" value="F:transmembrane transporter activity"/>
    <property type="evidence" value="ECO:0007669"/>
    <property type="project" value="InterPro"/>
</dbReference>
<dbReference type="GO" id="GO:0016020">
    <property type="term" value="C:membrane"/>
    <property type="evidence" value="ECO:0007669"/>
    <property type="project" value="TreeGrafter"/>
</dbReference>
<feature type="transmembrane region" description="Helical" evidence="7">
    <location>
        <begin position="156"/>
        <end position="175"/>
    </location>
</feature>
<dbReference type="PANTHER" id="PTHR23514">
    <property type="entry name" value="BYPASS OF STOP CODON PROTEIN 6"/>
    <property type="match status" value="1"/>
</dbReference>
<dbReference type="Proteomes" id="UP000251571">
    <property type="component" value="Unassembled WGS sequence"/>
</dbReference>
<sequence length="362" mass="35676">MSSPSARALVIHSFVAFALVGAAQALYGPSVPALARLHDILPSQAGAIVWAHAAGGFAGLLLNMVWAGVTARRTLAVVALGAGVMALAPSWAAMLAGAVLVGAGSALASAVFNRRFLEELGDSGPRMLGLLNALFGVGAVVGPLIFVAAGGGIAPAYGAVAVLALILSALAPGGVPAGAPAARPRLGAVLRRPGLLALGGLGVGVELTLAGLGPAALVERGMSETRAALWAAVFFGVFLAARVALWWLADRIAPLRLLAASFALVALACGAAALGVQGPAYALSGGAVALLFPAYFVAATRRLGGGERMAALIVAAGYLGATVVPGVMSLLLGRLGIEMLFAATIPLALLGAAGALAARAQD</sequence>
<evidence type="ECO:0000256" key="4">
    <source>
        <dbReference type="ARBA" id="ARBA00022692"/>
    </source>
</evidence>
<dbReference type="EMBL" id="UETC01000016">
    <property type="protein sequence ID" value="SSA50997.1"/>
    <property type="molecule type" value="Genomic_DNA"/>
</dbReference>
<keyword evidence="4 7" id="KW-0812">Transmembrane</keyword>
<evidence type="ECO:0000313" key="8">
    <source>
        <dbReference type="EMBL" id="PWJ12516.1"/>
    </source>
</evidence>
<gene>
    <name evidence="8" type="ORF">BCF38_11674</name>
    <name evidence="9" type="ORF">SAMN05421539_11674</name>
</gene>
<feature type="transmembrane region" description="Helical" evidence="7">
    <location>
        <begin position="195"/>
        <end position="215"/>
    </location>
</feature>
<organism evidence="9 11">
    <name type="scientific">Jannaschia seohaensis</name>
    <dbReference type="NCBI Taxonomy" id="475081"/>
    <lineage>
        <taxon>Bacteria</taxon>
        <taxon>Pseudomonadati</taxon>
        <taxon>Pseudomonadota</taxon>
        <taxon>Alphaproteobacteria</taxon>
        <taxon>Rhodobacterales</taxon>
        <taxon>Roseobacteraceae</taxon>
        <taxon>Jannaschia</taxon>
    </lineage>
</organism>
<dbReference type="GO" id="GO:0012505">
    <property type="term" value="C:endomembrane system"/>
    <property type="evidence" value="ECO:0007669"/>
    <property type="project" value="UniProtKB-SubCell"/>
</dbReference>
<dbReference type="AlphaFoldDB" id="A0A2Y9B7P0"/>
<dbReference type="SUPFAM" id="SSF103473">
    <property type="entry name" value="MFS general substrate transporter"/>
    <property type="match status" value="1"/>
</dbReference>
<feature type="transmembrane region" description="Helical" evidence="7">
    <location>
        <begin position="310"/>
        <end position="333"/>
    </location>
</feature>
<dbReference type="InterPro" id="IPR036259">
    <property type="entry name" value="MFS_trans_sf"/>
</dbReference>
<dbReference type="PANTHER" id="PTHR23514:SF3">
    <property type="entry name" value="BYPASS OF STOP CODON PROTEIN 6"/>
    <property type="match status" value="1"/>
</dbReference>
<evidence type="ECO:0000313" key="10">
    <source>
        <dbReference type="Proteomes" id="UP000245839"/>
    </source>
</evidence>
<dbReference type="RefSeq" id="WP_109566189.1">
    <property type="nucleotide sequence ID" value="NZ_QGDJ01000016.1"/>
</dbReference>
<evidence type="ECO:0000256" key="3">
    <source>
        <dbReference type="ARBA" id="ARBA00022448"/>
    </source>
</evidence>
<comment type="subcellular location">
    <subcellularLocation>
        <location evidence="1">Endomembrane system</location>
        <topology evidence="1">Multi-pass membrane protein</topology>
    </subcellularLocation>
</comment>
<name>A0A2Y9B7P0_9RHOB</name>
<dbReference type="Pfam" id="PF07690">
    <property type="entry name" value="MFS_1"/>
    <property type="match status" value="1"/>
</dbReference>
<reference evidence="8 10" key="2">
    <citation type="submission" date="2018-03" db="EMBL/GenBank/DDBJ databases">
        <title>Genomic Encyclopedia of Archaeal and Bacterial Type Strains, Phase II (KMG-II): from individual species to whole genera.</title>
        <authorList>
            <person name="Goeker M."/>
        </authorList>
    </citation>
    <scope>NUCLEOTIDE SEQUENCE [LARGE SCALE GENOMIC DNA]</scope>
    <source>
        <strain evidence="8 10">DSM 25227</strain>
    </source>
</reference>
<feature type="transmembrane region" description="Helical" evidence="7">
    <location>
        <begin position="227"/>
        <end position="248"/>
    </location>
</feature>
<evidence type="ECO:0000256" key="7">
    <source>
        <dbReference type="SAM" id="Phobius"/>
    </source>
</evidence>
<feature type="transmembrane region" description="Helical" evidence="7">
    <location>
        <begin position="280"/>
        <end position="298"/>
    </location>
</feature>
<accession>A0A2Y9B7P0</accession>
<reference evidence="9 11" key="1">
    <citation type="submission" date="2016-10" db="EMBL/GenBank/DDBJ databases">
        <authorList>
            <person name="Cai Z."/>
        </authorList>
    </citation>
    <scope>NUCLEOTIDE SEQUENCE [LARGE SCALE GENOMIC DNA]</scope>
    <source>
        <strain evidence="9 11">DSM 25227</strain>
    </source>
</reference>
<keyword evidence="3" id="KW-0813">Transport</keyword>
<evidence type="ECO:0000313" key="9">
    <source>
        <dbReference type="EMBL" id="SSA50997.1"/>
    </source>
</evidence>
<evidence type="ECO:0000256" key="5">
    <source>
        <dbReference type="ARBA" id="ARBA00022989"/>
    </source>
</evidence>
<comment type="similarity">
    <text evidence="2">Belongs to the major facilitator superfamily.</text>
</comment>
<dbReference type="InterPro" id="IPR051788">
    <property type="entry name" value="MFS_Transporter"/>
</dbReference>
<feature type="transmembrane region" description="Helical" evidence="7">
    <location>
        <begin position="255"/>
        <end position="274"/>
    </location>
</feature>
<proteinExistence type="inferred from homology"/>
<evidence type="ECO:0000256" key="2">
    <source>
        <dbReference type="ARBA" id="ARBA00008335"/>
    </source>
</evidence>
<feature type="transmembrane region" description="Helical" evidence="7">
    <location>
        <begin position="339"/>
        <end position="358"/>
    </location>
</feature>
<keyword evidence="5 7" id="KW-1133">Transmembrane helix</keyword>
<dbReference type="OrthoDB" id="581345at2"/>
<keyword evidence="10" id="KW-1185">Reference proteome</keyword>
<feature type="transmembrane region" description="Helical" evidence="7">
    <location>
        <begin position="129"/>
        <end position="150"/>
    </location>
</feature>
<protein>
    <submittedName>
        <fullName evidence="9">Fucose permease</fullName>
    </submittedName>
</protein>
<evidence type="ECO:0000256" key="1">
    <source>
        <dbReference type="ARBA" id="ARBA00004127"/>
    </source>
</evidence>